<dbReference type="PANTHER" id="PTHR30093:SF47">
    <property type="entry name" value="TYPE IV PILUS NON-CORE MINOR PILIN PILE"/>
    <property type="match status" value="1"/>
</dbReference>
<evidence type="ECO:0000256" key="3">
    <source>
        <dbReference type="SAM" id="Phobius"/>
    </source>
</evidence>
<dbReference type="NCBIfam" id="TIGR02532">
    <property type="entry name" value="IV_pilin_GFxxxE"/>
    <property type="match status" value="1"/>
</dbReference>
<feature type="transmembrane region" description="Helical" evidence="3">
    <location>
        <begin position="12"/>
        <end position="33"/>
    </location>
</feature>
<dbReference type="RefSeq" id="WP_167239886.1">
    <property type="nucleotide sequence ID" value="NZ_WHJF01000106.1"/>
</dbReference>
<keyword evidence="3" id="KW-0472">Membrane</keyword>
<reference evidence="4 5" key="1">
    <citation type="submission" date="2019-10" db="EMBL/GenBank/DDBJ databases">
        <title>Taxonomy of Antarctic Massilia spp.: description of Massilia rubra sp. nov., Massilia aquatica sp. nov., Massilia mucilaginosa sp. nov., Massilia frigida sp. nov. isolated from streams, lakes and regoliths.</title>
        <authorList>
            <person name="Holochova P."/>
            <person name="Sedlacek I."/>
            <person name="Kralova S."/>
            <person name="Maslanova I."/>
            <person name="Busse H.-J."/>
            <person name="Stankova E."/>
            <person name="Vrbovska V."/>
            <person name="Kovarovic V."/>
            <person name="Bartak M."/>
            <person name="Svec P."/>
            <person name="Pantucek R."/>
        </authorList>
    </citation>
    <scope>NUCLEOTIDE SEQUENCE [LARGE SCALE GENOMIC DNA]</scope>
    <source>
        <strain evidence="4 5">CCM 8694</strain>
    </source>
</reference>
<dbReference type="Gene3D" id="3.30.700.10">
    <property type="entry name" value="Glycoprotein, Type 4 Pilin"/>
    <property type="match status" value="1"/>
</dbReference>
<accession>A0ABX0MT92</accession>
<name>A0ABX0MT92_9BURK</name>
<dbReference type="PANTHER" id="PTHR30093">
    <property type="entry name" value="GENERAL SECRETION PATHWAY PROTEIN G"/>
    <property type="match status" value="1"/>
</dbReference>
<keyword evidence="5" id="KW-1185">Reference proteome</keyword>
<dbReference type="Proteomes" id="UP000610594">
    <property type="component" value="Unassembled WGS sequence"/>
</dbReference>
<dbReference type="EMBL" id="WHJF01000106">
    <property type="protein sequence ID" value="NHZ65969.1"/>
    <property type="molecule type" value="Genomic_DNA"/>
</dbReference>
<dbReference type="Pfam" id="PF07963">
    <property type="entry name" value="N_methyl"/>
    <property type="match status" value="1"/>
</dbReference>
<gene>
    <name evidence="4" type="ORF">F1735_27340</name>
</gene>
<keyword evidence="3" id="KW-0812">Transmembrane</keyword>
<protein>
    <submittedName>
        <fullName evidence="4">Prepilin-type N-terminal cleavage/methylation domain-containing protein</fullName>
    </submittedName>
</protein>
<evidence type="ECO:0000313" key="5">
    <source>
        <dbReference type="Proteomes" id="UP000610594"/>
    </source>
</evidence>
<evidence type="ECO:0000256" key="1">
    <source>
        <dbReference type="ARBA" id="ARBA00022481"/>
    </source>
</evidence>
<sequence length="129" mass="13919">MNDALPGRRAGFTLVELLVVMAIVALLLTIAVPRYFGSLARSKEVALQENLKVMRISLDKFSGDKGHFPESLEQLVSERYLRAVPLDPITESAQTWVLVTSSEPGEDGIVDVKSGAPGQGGDGQPYASY</sequence>
<keyword evidence="1" id="KW-0488">Methylation</keyword>
<dbReference type="SUPFAM" id="SSF54523">
    <property type="entry name" value="Pili subunits"/>
    <property type="match status" value="1"/>
</dbReference>
<proteinExistence type="predicted"/>
<dbReference type="InterPro" id="IPR045584">
    <property type="entry name" value="Pilin-like"/>
</dbReference>
<keyword evidence="3" id="KW-1133">Transmembrane helix</keyword>
<comment type="caution">
    <text evidence="4">The sequence shown here is derived from an EMBL/GenBank/DDBJ whole genome shotgun (WGS) entry which is preliminary data.</text>
</comment>
<evidence type="ECO:0000256" key="2">
    <source>
        <dbReference type="SAM" id="MobiDB-lite"/>
    </source>
</evidence>
<dbReference type="PRINTS" id="PR00813">
    <property type="entry name" value="BCTERIALGSPG"/>
</dbReference>
<dbReference type="InterPro" id="IPR012902">
    <property type="entry name" value="N_methyl_site"/>
</dbReference>
<feature type="region of interest" description="Disordered" evidence="2">
    <location>
        <begin position="104"/>
        <end position="129"/>
    </location>
</feature>
<dbReference type="PROSITE" id="PS00409">
    <property type="entry name" value="PROKAR_NTER_METHYL"/>
    <property type="match status" value="1"/>
</dbReference>
<dbReference type="InterPro" id="IPR000983">
    <property type="entry name" value="Bac_GSPG_pilin"/>
</dbReference>
<evidence type="ECO:0000313" key="4">
    <source>
        <dbReference type="EMBL" id="NHZ65969.1"/>
    </source>
</evidence>
<organism evidence="4 5">
    <name type="scientific">Massilia genomosp. 1</name>
    <dbReference type="NCBI Taxonomy" id="2609280"/>
    <lineage>
        <taxon>Bacteria</taxon>
        <taxon>Pseudomonadati</taxon>
        <taxon>Pseudomonadota</taxon>
        <taxon>Betaproteobacteria</taxon>
        <taxon>Burkholderiales</taxon>
        <taxon>Oxalobacteraceae</taxon>
        <taxon>Telluria group</taxon>
        <taxon>Massilia</taxon>
    </lineage>
</organism>